<dbReference type="GO" id="GO:0071269">
    <property type="term" value="P:L-homocysteine biosynthetic process"/>
    <property type="evidence" value="ECO:0007669"/>
    <property type="project" value="UniProtKB-UniRule"/>
</dbReference>
<dbReference type="InterPro" id="IPR042172">
    <property type="entry name" value="Adenosylhomocyst_ase-like_sf"/>
</dbReference>
<name>A0A1F7L0Q7_9BACT</name>
<dbReference type="PROSITE" id="PS00739">
    <property type="entry name" value="ADOHCYASE_2"/>
    <property type="match status" value="1"/>
</dbReference>
<feature type="binding site" evidence="6">
    <location>
        <position position="346"/>
    </location>
    <ligand>
        <name>NAD(+)</name>
        <dbReference type="ChEBI" id="CHEBI:57540"/>
    </ligand>
</feature>
<evidence type="ECO:0000256" key="3">
    <source>
        <dbReference type="ARBA" id="ARBA00023027"/>
    </source>
</evidence>
<gene>
    <name evidence="4" type="primary">ahcY</name>
    <name evidence="10" type="ORF">A3K52_02945</name>
</gene>
<dbReference type="GO" id="GO:0005829">
    <property type="term" value="C:cytosol"/>
    <property type="evidence" value="ECO:0007669"/>
    <property type="project" value="TreeGrafter"/>
</dbReference>
<evidence type="ECO:0000256" key="4">
    <source>
        <dbReference type="HAMAP-Rule" id="MF_00563"/>
    </source>
</evidence>
<feature type="binding site" evidence="4 6">
    <location>
        <begin position="293"/>
        <end position="295"/>
    </location>
    <ligand>
        <name>NAD(+)</name>
        <dbReference type="ChEBI" id="CHEBI:57540"/>
    </ligand>
</feature>
<keyword evidence="4" id="KW-0963">Cytoplasm</keyword>
<dbReference type="HAMAP" id="MF_00563">
    <property type="entry name" value="AdoHcyase"/>
    <property type="match status" value="1"/>
</dbReference>
<evidence type="ECO:0000259" key="9">
    <source>
        <dbReference type="SMART" id="SM00997"/>
    </source>
</evidence>
<reference evidence="10 11" key="1">
    <citation type="journal article" date="2016" name="Nat. Commun.">
        <title>Thousands of microbial genomes shed light on interconnected biogeochemical processes in an aquifer system.</title>
        <authorList>
            <person name="Anantharaman K."/>
            <person name="Brown C.T."/>
            <person name="Hug L.A."/>
            <person name="Sharon I."/>
            <person name="Castelle C.J."/>
            <person name="Probst A.J."/>
            <person name="Thomas B.C."/>
            <person name="Singh A."/>
            <person name="Wilkins M.J."/>
            <person name="Karaoz U."/>
            <person name="Brodie E.L."/>
            <person name="Williams K.H."/>
            <person name="Hubbard S.S."/>
            <person name="Banfield J.F."/>
        </authorList>
    </citation>
    <scope>NUCLEOTIDE SEQUENCE [LARGE SCALE GENOMIC DNA]</scope>
</reference>
<comment type="catalytic activity">
    <reaction evidence="4 7">
        <text>S-adenosyl-L-homocysteine + H2O = L-homocysteine + adenosine</text>
        <dbReference type="Rhea" id="RHEA:21708"/>
        <dbReference type="ChEBI" id="CHEBI:15377"/>
        <dbReference type="ChEBI" id="CHEBI:16335"/>
        <dbReference type="ChEBI" id="CHEBI:57856"/>
        <dbReference type="ChEBI" id="CHEBI:58199"/>
        <dbReference type="EC" id="3.13.2.1"/>
    </reaction>
</comment>
<evidence type="ECO:0000313" key="10">
    <source>
        <dbReference type="EMBL" id="OGK73717.1"/>
    </source>
</evidence>
<feature type="binding site" evidence="4">
    <location>
        <position position="272"/>
    </location>
    <ligand>
        <name>NAD(+)</name>
        <dbReference type="ChEBI" id="CHEBI:57540"/>
    </ligand>
</feature>
<comment type="cofactor">
    <cofactor evidence="4 6 7">
        <name>NAD(+)</name>
        <dbReference type="ChEBI" id="CHEBI:57540"/>
    </cofactor>
    <text evidence="4 6 7">Binds 1 NAD(+) per subunit.</text>
</comment>
<dbReference type="InterPro" id="IPR000043">
    <property type="entry name" value="Adenosylhomocysteinase-like"/>
</dbReference>
<dbReference type="InterPro" id="IPR020082">
    <property type="entry name" value="S-Ado-L-homoCys_hydrolase_CS"/>
</dbReference>
<dbReference type="Gene3D" id="3.40.50.1480">
    <property type="entry name" value="Adenosylhomocysteinase-like"/>
    <property type="match status" value="1"/>
</dbReference>
<dbReference type="InterPro" id="IPR036291">
    <property type="entry name" value="NAD(P)-bd_dom_sf"/>
</dbReference>
<evidence type="ECO:0000256" key="2">
    <source>
        <dbReference type="ARBA" id="ARBA00022563"/>
    </source>
</evidence>
<organism evidence="10 11">
    <name type="scientific">Candidatus Roizmanbacteria bacterium RIFOXYD1_FULL_38_12</name>
    <dbReference type="NCBI Taxonomy" id="1802093"/>
    <lineage>
        <taxon>Bacteria</taxon>
        <taxon>Candidatus Roizmaniibacteriota</taxon>
    </lineage>
</organism>
<keyword evidence="4 7" id="KW-0378">Hydrolase</keyword>
<evidence type="ECO:0000256" key="8">
    <source>
        <dbReference type="RuleBase" id="RU004166"/>
    </source>
</evidence>
<feature type="binding site" evidence="4 6">
    <location>
        <begin position="151"/>
        <end position="153"/>
    </location>
    <ligand>
        <name>NAD(+)</name>
        <dbReference type="ChEBI" id="CHEBI:57540"/>
    </ligand>
</feature>
<evidence type="ECO:0000256" key="6">
    <source>
        <dbReference type="PIRSR" id="PIRSR001109-2"/>
    </source>
</evidence>
<protein>
    <recommendedName>
        <fullName evidence="4">Adenosylhomocysteinase</fullName>
        <ecNumber evidence="4">3.13.2.1</ecNumber>
    </recommendedName>
    <alternativeName>
        <fullName evidence="4">S-adenosyl-L-homocysteine hydrolase</fullName>
        <shortName evidence="4">AdoHcyase</shortName>
    </alternativeName>
</protein>
<feature type="domain" description="S-adenosyl-L-homocysteine hydrolase NAD binding" evidence="9">
    <location>
        <begin position="185"/>
        <end position="345"/>
    </location>
</feature>
<feature type="binding site" evidence="4">
    <location>
        <position position="185"/>
    </location>
    <ligand>
        <name>NAD(+)</name>
        <dbReference type="ChEBI" id="CHEBI:57540"/>
    </ligand>
</feature>
<comment type="function">
    <text evidence="4">May play a key role in the regulation of the intracellular concentration of adenosylhomocysteine.</text>
</comment>
<feature type="binding site" evidence="4 5">
    <location>
        <position position="184"/>
    </location>
    <ligand>
        <name>substrate</name>
    </ligand>
</feature>
<feature type="binding site" evidence="4 5">
    <location>
        <position position="125"/>
    </location>
    <ligand>
        <name>substrate</name>
    </ligand>
</feature>
<feature type="binding site" evidence="4 5">
    <location>
        <position position="180"/>
    </location>
    <ligand>
        <name>substrate</name>
    </ligand>
</feature>
<dbReference type="Proteomes" id="UP000177050">
    <property type="component" value="Unassembled WGS sequence"/>
</dbReference>
<dbReference type="EC" id="3.13.2.1" evidence="4"/>
<dbReference type="SMART" id="SM00996">
    <property type="entry name" value="AdoHcyase"/>
    <property type="match status" value="1"/>
</dbReference>
<dbReference type="SUPFAM" id="SSF52283">
    <property type="entry name" value="Formate/glycerate dehydrogenase catalytic domain-like"/>
    <property type="match status" value="1"/>
</dbReference>
<comment type="pathway">
    <text evidence="4 7">Amino-acid biosynthesis; L-homocysteine biosynthesis; L-homocysteine from S-adenosyl-L-homocysteine: step 1/1.</text>
</comment>
<comment type="subcellular location">
    <subcellularLocation>
        <location evidence="4">Cytoplasm</location>
    </subcellularLocation>
</comment>
<dbReference type="CDD" id="cd00401">
    <property type="entry name" value="SAHH"/>
    <property type="match status" value="1"/>
</dbReference>
<dbReference type="GO" id="GO:0033353">
    <property type="term" value="P:S-adenosylmethionine cycle"/>
    <property type="evidence" value="ECO:0007669"/>
    <property type="project" value="TreeGrafter"/>
</dbReference>
<dbReference type="UniPathway" id="UPA00314">
    <property type="reaction ID" value="UER00076"/>
</dbReference>
<dbReference type="GO" id="GO:0004013">
    <property type="term" value="F:adenosylhomocysteinase activity"/>
    <property type="evidence" value="ECO:0007669"/>
    <property type="project" value="UniProtKB-UniRule"/>
</dbReference>
<dbReference type="GO" id="GO:0006730">
    <property type="term" value="P:one-carbon metabolic process"/>
    <property type="evidence" value="ECO:0007669"/>
    <property type="project" value="UniProtKB-UniRule"/>
</dbReference>
<dbReference type="EMBL" id="MGBR01000001">
    <property type="protein sequence ID" value="OGK73717.1"/>
    <property type="molecule type" value="Genomic_DNA"/>
</dbReference>
<dbReference type="PANTHER" id="PTHR23420">
    <property type="entry name" value="ADENOSYLHOMOCYSTEINASE"/>
    <property type="match status" value="1"/>
</dbReference>
<keyword evidence="3 4" id="KW-0520">NAD</keyword>
<feature type="binding site" evidence="4 6">
    <location>
        <position position="339"/>
    </location>
    <ligand>
        <name>NAD(+)</name>
        <dbReference type="ChEBI" id="CHEBI:57540"/>
    </ligand>
</feature>
<dbReference type="PANTHER" id="PTHR23420:SF0">
    <property type="entry name" value="ADENOSYLHOMOCYSTEINASE"/>
    <property type="match status" value="1"/>
</dbReference>
<proteinExistence type="inferred from homology"/>
<feature type="binding site" evidence="4 5">
    <location>
        <position position="150"/>
    </location>
    <ligand>
        <name>substrate</name>
    </ligand>
</feature>
<feature type="binding site" evidence="4 5">
    <location>
        <position position="53"/>
    </location>
    <ligand>
        <name>substrate</name>
    </ligand>
</feature>
<feature type="binding site" evidence="4">
    <location>
        <begin position="214"/>
        <end position="219"/>
    </location>
    <ligand>
        <name>NAD(+)</name>
        <dbReference type="ChEBI" id="CHEBI:57540"/>
    </ligand>
</feature>
<feature type="binding site" evidence="4 6">
    <location>
        <position position="237"/>
    </location>
    <ligand>
        <name>NAD(+)</name>
        <dbReference type="ChEBI" id="CHEBI:57540"/>
    </ligand>
</feature>
<dbReference type="Pfam" id="PF00670">
    <property type="entry name" value="AdoHcyase_NAD"/>
    <property type="match status" value="1"/>
</dbReference>
<feature type="binding site" evidence="6">
    <location>
        <begin position="216"/>
        <end position="221"/>
    </location>
    <ligand>
        <name>NAD(+)</name>
        <dbReference type="ChEBI" id="CHEBI:57540"/>
    </ligand>
</feature>
<dbReference type="AlphaFoldDB" id="A0A1F7L0Q7"/>
<dbReference type="Pfam" id="PF05221">
    <property type="entry name" value="AdoHcyase"/>
    <property type="match status" value="1"/>
</dbReference>
<comment type="caution">
    <text evidence="10">The sequence shown here is derived from an EMBL/GenBank/DDBJ whole genome shotgun (WGS) entry which is preliminary data.</text>
</comment>
<sequence length="417" mass="46077">MKYDISDINLSSQGKKLIAWAERDMPVLRLIKKRFHEEKPLKGVKLAACLHVTSETANLAITLKEGGASVYLCASNPLSTNDMVASSLVKDFHIPVFAIKGEDNKTYYQHLRAVLDTNPNQTMDDGADLVGMIHSTYKHLLKIVVGSTEETTTGVIRLKAMEKDKALKIPVLAVNDNLTKHLFDNRYGTGQSTIDGVIRATNILLAGRTFVVAGYGWCGRGLAMRARGMGALVIVTEIDPIKALEAKMDGFMVKPMIDAIKEADILVTVTGNKHVVDEHHLKVAKNGIIIANSGHFDVEINKGALKKLSKKSVSVRPYVEEYDLGAKKIYLLAQGRLVNLASAEGHPASVMDMSFAGQAFASEYMWKNKDSLEHKVYKLPDELDQEIARLKLKAEKVEIDSLSAKQKKYLESWREGT</sequence>
<dbReference type="NCBIfam" id="TIGR00936">
    <property type="entry name" value="ahcY"/>
    <property type="match status" value="1"/>
</dbReference>
<evidence type="ECO:0000313" key="11">
    <source>
        <dbReference type="Proteomes" id="UP000177050"/>
    </source>
</evidence>
<dbReference type="PIRSF" id="PIRSF001109">
    <property type="entry name" value="Ad_hcy_hydrolase"/>
    <property type="match status" value="1"/>
</dbReference>
<evidence type="ECO:0000256" key="7">
    <source>
        <dbReference type="RuleBase" id="RU000548"/>
    </source>
</evidence>
<accession>A0A1F7L0Q7</accession>
<comment type="similarity">
    <text evidence="1 4 8">Belongs to the adenosylhomocysteinase family.</text>
</comment>
<dbReference type="Gene3D" id="3.40.50.720">
    <property type="entry name" value="NAD(P)-binding Rossmann-like Domain"/>
    <property type="match status" value="1"/>
</dbReference>
<dbReference type="SUPFAM" id="SSF51735">
    <property type="entry name" value="NAD(P)-binding Rossmann-fold domains"/>
    <property type="match status" value="1"/>
</dbReference>
<keyword evidence="2 4" id="KW-0554">One-carbon metabolism</keyword>
<evidence type="ECO:0000256" key="1">
    <source>
        <dbReference type="ARBA" id="ARBA00007122"/>
    </source>
</evidence>
<evidence type="ECO:0000256" key="5">
    <source>
        <dbReference type="PIRSR" id="PIRSR001109-1"/>
    </source>
</evidence>
<dbReference type="InterPro" id="IPR015878">
    <property type="entry name" value="Ado_hCys_hydrolase_NAD-bd"/>
</dbReference>
<dbReference type="SMART" id="SM00997">
    <property type="entry name" value="AdoHcyase_NAD"/>
    <property type="match status" value="1"/>
</dbReference>
<dbReference type="NCBIfam" id="NF004005">
    <property type="entry name" value="PRK05476.2-3"/>
    <property type="match status" value="1"/>
</dbReference>